<reference evidence="5 6" key="1">
    <citation type="journal article" date="2012" name="Int. J. Syst. Evol. Microbiol.">
        <title>Vibrio caribbeanicus sp. nov., isolated from the marine sponge Scleritoderma cyanea.</title>
        <authorList>
            <person name="Hoffmann M."/>
            <person name="Monday S.R."/>
            <person name="Allard M.W."/>
            <person name="Strain E.A."/>
            <person name="Whittaker P."/>
            <person name="Naum M."/>
            <person name="McCarthy P.J."/>
            <person name="Lopez J.V."/>
            <person name="Fischer M."/>
            <person name="Brown E.W."/>
        </authorList>
    </citation>
    <scope>NUCLEOTIDE SEQUENCE [LARGE SCALE GENOMIC DNA]</scope>
    <source>
        <strain evidence="5 6">ATCC BAA-2122</strain>
    </source>
</reference>
<evidence type="ECO:0000256" key="2">
    <source>
        <dbReference type="ARBA" id="ARBA00023239"/>
    </source>
</evidence>
<dbReference type="Proteomes" id="UP000002943">
    <property type="component" value="Unassembled WGS sequence"/>
</dbReference>
<dbReference type="EMBL" id="AEIU01000096">
    <property type="protein sequence ID" value="EFP95390.1"/>
    <property type="molecule type" value="Genomic_DNA"/>
</dbReference>
<dbReference type="GO" id="GO:0005737">
    <property type="term" value="C:cytoplasm"/>
    <property type="evidence" value="ECO:0007669"/>
    <property type="project" value="TreeGrafter"/>
</dbReference>
<keyword evidence="6" id="KW-1185">Reference proteome</keyword>
<dbReference type="CDD" id="cd03141">
    <property type="entry name" value="GATase1_Hsp31_like"/>
    <property type="match status" value="1"/>
</dbReference>
<dbReference type="PANTHER" id="PTHR48094:SF11">
    <property type="entry name" value="GLUTATHIONE-INDEPENDENT GLYOXALASE HSP31-RELATED"/>
    <property type="match status" value="1"/>
</dbReference>
<sequence length="230" mass="24624">MTIIGAVMKKVLIPLTNHETLGDTEQANGTYAPELTHVLNELKNAGIDYDIASIKGGKAPLYGTDIEGDDVNNAILADESFQNRINNTLPVGEVNIDNYDAVFYPGGFGLLSDLAENVEFAQLSAKHYENGGIIAAVCHGPAALLPITLSNDEPLLAKVSITGFTREEEIDFGTLEHIPFLLEEALARKAGRYSKVQPWGSLVIEDKNVITGQNPASAHGVGEALVKKLA</sequence>
<dbReference type="STRING" id="796620.VIBC2010_15184"/>
<dbReference type="InterPro" id="IPR002818">
    <property type="entry name" value="DJ-1/PfpI"/>
</dbReference>
<comment type="similarity">
    <text evidence="3">Belongs to the peptidase C56 family. HSP31-like subfamily.</text>
</comment>
<dbReference type="GO" id="GO:0019243">
    <property type="term" value="P:methylglyoxal catabolic process to D-lactate via S-lactoyl-glutathione"/>
    <property type="evidence" value="ECO:0007669"/>
    <property type="project" value="TreeGrafter"/>
</dbReference>
<accession>E3BNH1</accession>
<dbReference type="InterPro" id="IPR029062">
    <property type="entry name" value="Class_I_gatase-like"/>
</dbReference>
<gene>
    <name evidence="5" type="ORF">VIBC2010_15184</name>
</gene>
<evidence type="ECO:0000256" key="3">
    <source>
        <dbReference type="ARBA" id="ARBA00038493"/>
    </source>
</evidence>
<comment type="caution">
    <text evidence="5">The sequence shown here is derived from an EMBL/GenBank/DDBJ whole genome shotgun (WGS) entry which is preliminary data.</text>
</comment>
<dbReference type="AlphaFoldDB" id="E3BNH1"/>
<name>E3BNH1_9VIBR</name>
<dbReference type="PANTHER" id="PTHR48094">
    <property type="entry name" value="PROTEIN/NUCLEIC ACID DEGLYCASE DJ-1-RELATED"/>
    <property type="match status" value="1"/>
</dbReference>
<evidence type="ECO:0000256" key="1">
    <source>
        <dbReference type="ARBA" id="ARBA00023016"/>
    </source>
</evidence>
<dbReference type="Gene3D" id="3.40.50.880">
    <property type="match status" value="1"/>
</dbReference>
<protein>
    <recommendedName>
        <fullName evidence="4">DJ-1/PfpI domain-containing protein</fullName>
    </recommendedName>
</protein>
<dbReference type="InterPro" id="IPR050325">
    <property type="entry name" value="Prot/Nucl_acid_deglycase"/>
</dbReference>
<evidence type="ECO:0000259" key="4">
    <source>
        <dbReference type="Pfam" id="PF01965"/>
    </source>
</evidence>
<evidence type="ECO:0000313" key="5">
    <source>
        <dbReference type="EMBL" id="EFP95390.1"/>
    </source>
</evidence>
<keyword evidence="1" id="KW-0346">Stress response</keyword>
<dbReference type="eggNOG" id="COG0693">
    <property type="taxonomic scope" value="Bacteria"/>
</dbReference>
<keyword evidence="2" id="KW-0456">Lyase</keyword>
<dbReference type="GO" id="GO:0019172">
    <property type="term" value="F:glyoxalase III activity"/>
    <property type="evidence" value="ECO:0007669"/>
    <property type="project" value="TreeGrafter"/>
</dbReference>
<proteinExistence type="inferred from homology"/>
<evidence type="ECO:0000313" key="6">
    <source>
        <dbReference type="Proteomes" id="UP000002943"/>
    </source>
</evidence>
<dbReference type="Pfam" id="PF01965">
    <property type="entry name" value="DJ-1_PfpI"/>
    <property type="match status" value="1"/>
</dbReference>
<feature type="domain" description="DJ-1/PfpI" evidence="4">
    <location>
        <begin position="29"/>
        <end position="227"/>
    </location>
</feature>
<dbReference type="SUPFAM" id="SSF52317">
    <property type="entry name" value="Class I glutamine amidotransferase-like"/>
    <property type="match status" value="1"/>
</dbReference>
<organism evidence="5 6">
    <name type="scientific">Vibrio caribbeanicus ATCC BAA-2122</name>
    <dbReference type="NCBI Taxonomy" id="796620"/>
    <lineage>
        <taxon>Bacteria</taxon>
        <taxon>Pseudomonadati</taxon>
        <taxon>Pseudomonadota</taxon>
        <taxon>Gammaproteobacteria</taxon>
        <taxon>Vibrionales</taxon>
        <taxon>Vibrionaceae</taxon>
        <taxon>Vibrio</taxon>
    </lineage>
</organism>